<dbReference type="Proteomes" id="UP001319121">
    <property type="component" value="Chromosome"/>
</dbReference>
<dbReference type="AlphaFoldDB" id="A0AAN1SYQ3"/>
<feature type="compositionally biased region" description="Polar residues" evidence="1">
    <location>
        <begin position="1"/>
        <end position="15"/>
    </location>
</feature>
<feature type="compositionally biased region" description="Basic and acidic residues" evidence="1">
    <location>
        <begin position="41"/>
        <end position="63"/>
    </location>
</feature>
<keyword evidence="3" id="KW-1185">Reference proteome</keyword>
<feature type="region of interest" description="Disordered" evidence="1">
    <location>
        <begin position="1"/>
        <end position="80"/>
    </location>
</feature>
<accession>A0AAN1SYQ3</accession>
<dbReference type="RefSeq" id="WP_212787051.1">
    <property type="nucleotide sequence ID" value="NZ_AP019536.1"/>
</dbReference>
<evidence type="ECO:0000256" key="1">
    <source>
        <dbReference type="SAM" id="MobiDB-lite"/>
    </source>
</evidence>
<organism evidence="2 3">
    <name type="scientific">Ferrigenium kumadai</name>
    <dbReference type="NCBI Taxonomy" id="1682490"/>
    <lineage>
        <taxon>Bacteria</taxon>
        <taxon>Pseudomonadati</taxon>
        <taxon>Pseudomonadota</taxon>
        <taxon>Betaproteobacteria</taxon>
        <taxon>Nitrosomonadales</taxon>
        <taxon>Gallionellaceae</taxon>
        <taxon>Ferrigenium</taxon>
    </lineage>
</organism>
<sequence>MRNVSSVTSTYTSMGERSVNGLGSAHAVKPVQARGPASAAEQDRHHHDAARHERHDMPREERRKVARRVSHQPVLVELRSGVDRRRHNRREGDIVEHIDEEA</sequence>
<dbReference type="KEGG" id="fku:FGKAn22_11700"/>
<evidence type="ECO:0000313" key="3">
    <source>
        <dbReference type="Proteomes" id="UP001319121"/>
    </source>
</evidence>
<gene>
    <name evidence="2" type="ORF">FGKAn22_11700</name>
</gene>
<protein>
    <submittedName>
        <fullName evidence="2">Uncharacterized protein</fullName>
    </submittedName>
</protein>
<name>A0AAN1SYQ3_9PROT</name>
<proteinExistence type="predicted"/>
<dbReference type="EMBL" id="AP019536">
    <property type="protein sequence ID" value="BBI99477.1"/>
    <property type="molecule type" value="Genomic_DNA"/>
</dbReference>
<evidence type="ECO:0000313" key="2">
    <source>
        <dbReference type="EMBL" id="BBI99477.1"/>
    </source>
</evidence>
<reference evidence="2 3" key="1">
    <citation type="submission" date="2019-03" db="EMBL/GenBank/DDBJ databases">
        <title>Complete genome sequence of Ferrigenium kumadai strain An22, a microaerophilic iron-oxidizing bacterium isolated from a paddy field soil.</title>
        <authorList>
            <person name="Watanabe T."/>
            <person name="Asakawa S."/>
        </authorList>
    </citation>
    <scope>NUCLEOTIDE SEQUENCE [LARGE SCALE GENOMIC DNA]</scope>
    <source>
        <strain evidence="2 3">An22</strain>
    </source>
</reference>